<dbReference type="RefSeq" id="WP_097899773.1">
    <property type="nucleotide sequence ID" value="NZ_NVOR01000032.1"/>
</dbReference>
<dbReference type="GO" id="GO:0005576">
    <property type="term" value="C:extracellular region"/>
    <property type="evidence" value="ECO:0007669"/>
    <property type="project" value="TreeGrafter"/>
</dbReference>
<evidence type="ECO:0000256" key="9">
    <source>
        <dbReference type="PROSITE-ProRule" id="PRU01373"/>
    </source>
</evidence>
<dbReference type="PANTHER" id="PTHR30582">
    <property type="entry name" value="L,D-TRANSPEPTIDASE"/>
    <property type="match status" value="1"/>
</dbReference>
<gene>
    <name evidence="12" type="ORF">CON65_11465</name>
</gene>
<keyword evidence="8 9" id="KW-0961">Cell wall biogenesis/degradation</keyword>
<evidence type="ECO:0000256" key="3">
    <source>
        <dbReference type="ARBA" id="ARBA00022676"/>
    </source>
</evidence>
<dbReference type="PROSITE" id="PS52029">
    <property type="entry name" value="LD_TPASE"/>
    <property type="match status" value="1"/>
</dbReference>
<dbReference type="CDD" id="cd16913">
    <property type="entry name" value="YkuD_like"/>
    <property type="match status" value="1"/>
</dbReference>
<dbReference type="GO" id="GO:0018104">
    <property type="term" value="P:peptidoglycan-protein cross-linking"/>
    <property type="evidence" value="ECO:0007669"/>
    <property type="project" value="TreeGrafter"/>
</dbReference>
<dbReference type="EMBL" id="NVOR01000032">
    <property type="protein sequence ID" value="PED82559.1"/>
    <property type="molecule type" value="Genomic_DNA"/>
</dbReference>
<dbReference type="GO" id="GO:0071555">
    <property type="term" value="P:cell wall organization"/>
    <property type="evidence" value="ECO:0007669"/>
    <property type="project" value="UniProtKB-UniRule"/>
</dbReference>
<organism evidence="12 13">
    <name type="scientific">Bacillus pseudomycoides</name>
    <dbReference type="NCBI Taxonomy" id="64104"/>
    <lineage>
        <taxon>Bacteria</taxon>
        <taxon>Bacillati</taxon>
        <taxon>Bacillota</taxon>
        <taxon>Bacilli</taxon>
        <taxon>Bacillales</taxon>
        <taxon>Bacillaceae</taxon>
        <taxon>Bacillus</taxon>
        <taxon>Bacillus cereus group</taxon>
    </lineage>
</organism>
<dbReference type="Proteomes" id="UP000221020">
    <property type="component" value="Unassembled WGS sequence"/>
</dbReference>
<keyword evidence="3" id="KW-0328">Glycosyltransferase</keyword>
<comment type="similarity">
    <text evidence="2">Belongs to the YkuD family.</text>
</comment>
<dbReference type="GO" id="GO:0008360">
    <property type="term" value="P:regulation of cell shape"/>
    <property type="evidence" value="ECO:0007669"/>
    <property type="project" value="UniProtKB-UniRule"/>
</dbReference>
<dbReference type="SUPFAM" id="SSF141523">
    <property type="entry name" value="L,D-transpeptidase catalytic domain-like"/>
    <property type="match status" value="1"/>
</dbReference>
<dbReference type="InterPro" id="IPR036365">
    <property type="entry name" value="PGBD-like_sf"/>
</dbReference>
<dbReference type="PANTHER" id="PTHR30582:SF24">
    <property type="entry name" value="L,D-TRANSPEPTIDASE ERFK_SRFK-RELATED"/>
    <property type="match status" value="1"/>
</dbReference>
<comment type="pathway">
    <text evidence="1 9">Cell wall biogenesis; peptidoglycan biosynthesis.</text>
</comment>
<dbReference type="InterPro" id="IPR005490">
    <property type="entry name" value="LD_TPept_cat_dom"/>
</dbReference>
<evidence type="ECO:0000256" key="7">
    <source>
        <dbReference type="ARBA" id="ARBA00022984"/>
    </source>
</evidence>
<evidence type="ECO:0000256" key="6">
    <source>
        <dbReference type="ARBA" id="ARBA00022960"/>
    </source>
</evidence>
<sequence>MKKWYCKILILLLAFLCFATNIVCAKTNEYKIYINLWTSKLYFIQNNKVIEEYPISPGKDQSPTPIGKFHITNKSKGWGSGFGSCWLGLDVPWGKYGIHGTNKAWLIGERVSSGCIRMHNRDVEKLFDKIPVGTEVYVDGPITGIGKHEFKTLSSNSRGNLVQIVQCRLKTAGYYKGKCHGIYDIYTELAVKQFQKEQNLKITGLITHKEYIFLGLLE</sequence>
<dbReference type="AlphaFoldDB" id="A0AA91VCK8"/>
<evidence type="ECO:0000313" key="12">
    <source>
        <dbReference type="EMBL" id="PED82559.1"/>
    </source>
</evidence>
<dbReference type="Gene3D" id="2.40.440.10">
    <property type="entry name" value="L,D-transpeptidase catalytic domain-like"/>
    <property type="match status" value="1"/>
</dbReference>
<dbReference type="Pfam" id="PF03734">
    <property type="entry name" value="YkuD"/>
    <property type="match status" value="1"/>
</dbReference>
<dbReference type="GO" id="GO:0016757">
    <property type="term" value="F:glycosyltransferase activity"/>
    <property type="evidence" value="ECO:0007669"/>
    <property type="project" value="UniProtKB-KW"/>
</dbReference>
<keyword evidence="5" id="KW-0378">Hydrolase</keyword>
<dbReference type="GO" id="GO:0071972">
    <property type="term" value="F:peptidoglycan L,D-transpeptidase activity"/>
    <property type="evidence" value="ECO:0007669"/>
    <property type="project" value="TreeGrafter"/>
</dbReference>
<keyword evidence="10" id="KW-0732">Signal</keyword>
<evidence type="ECO:0000256" key="8">
    <source>
        <dbReference type="ARBA" id="ARBA00023316"/>
    </source>
</evidence>
<feature type="signal peptide" evidence="10">
    <location>
        <begin position="1"/>
        <end position="25"/>
    </location>
</feature>
<dbReference type="Gene3D" id="1.10.101.10">
    <property type="entry name" value="PGBD-like superfamily/PGBD"/>
    <property type="match status" value="1"/>
</dbReference>
<dbReference type="InterPro" id="IPR002477">
    <property type="entry name" value="Peptidoglycan-bd-like"/>
</dbReference>
<dbReference type="InterPro" id="IPR036366">
    <property type="entry name" value="PGBDSf"/>
</dbReference>
<proteinExistence type="inferred from homology"/>
<evidence type="ECO:0000256" key="1">
    <source>
        <dbReference type="ARBA" id="ARBA00004752"/>
    </source>
</evidence>
<evidence type="ECO:0000256" key="5">
    <source>
        <dbReference type="ARBA" id="ARBA00022801"/>
    </source>
</evidence>
<evidence type="ECO:0000256" key="4">
    <source>
        <dbReference type="ARBA" id="ARBA00022679"/>
    </source>
</evidence>
<protein>
    <recommendedName>
        <fullName evidence="11">L,D-TPase catalytic domain-containing protein</fullName>
    </recommendedName>
</protein>
<dbReference type="InterPro" id="IPR050979">
    <property type="entry name" value="LD-transpeptidase"/>
</dbReference>
<keyword evidence="6 9" id="KW-0133">Cell shape</keyword>
<feature type="active site" description="Proton donor/acceptor" evidence="9">
    <location>
        <position position="99"/>
    </location>
</feature>
<evidence type="ECO:0000259" key="11">
    <source>
        <dbReference type="PROSITE" id="PS52029"/>
    </source>
</evidence>
<comment type="caution">
    <text evidence="12">The sequence shown here is derived from an EMBL/GenBank/DDBJ whole genome shotgun (WGS) entry which is preliminary data.</text>
</comment>
<keyword evidence="7 9" id="KW-0573">Peptidoglycan synthesis</keyword>
<dbReference type="InterPro" id="IPR038063">
    <property type="entry name" value="Transpep_catalytic_dom"/>
</dbReference>
<evidence type="ECO:0000313" key="13">
    <source>
        <dbReference type="Proteomes" id="UP000221020"/>
    </source>
</evidence>
<feature type="domain" description="L,D-TPase catalytic" evidence="11">
    <location>
        <begin position="30"/>
        <end position="139"/>
    </location>
</feature>
<evidence type="ECO:0000256" key="10">
    <source>
        <dbReference type="SAM" id="SignalP"/>
    </source>
</evidence>
<feature type="active site" description="Nucleophile" evidence="9">
    <location>
        <position position="115"/>
    </location>
</feature>
<feature type="chain" id="PRO_5041681220" description="L,D-TPase catalytic domain-containing protein" evidence="10">
    <location>
        <begin position="26"/>
        <end position="218"/>
    </location>
</feature>
<accession>A0AA91VCK8</accession>
<dbReference type="Pfam" id="PF01471">
    <property type="entry name" value="PG_binding_1"/>
    <property type="match status" value="1"/>
</dbReference>
<name>A0AA91VCK8_9BACI</name>
<keyword evidence="4" id="KW-0808">Transferase</keyword>
<evidence type="ECO:0000256" key="2">
    <source>
        <dbReference type="ARBA" id="ARBA00005992"/>
    </source>
</evidence>
<reference evidence="12 13" key="1">
    <citation type="submission" date="2017-09" db="EMBL/GenBank/DDBJ databases">
        <title>Large-scale bioinformatics analysis of Bacillus genomes uncovers conserved roles of natural products in bacterial physiology.</title>
        <authorList>
            <consortium name="Agbiome Team Llc"/>
            <person name="Bleich R.M."/>
            <person name="Grubbs K.J."/>
            <person name="Santa Maria K.C."/>
            <person name="Allen S.E."/>
            <person name="Farag S."/>
            <person name="Shank E.A."/>
            <person name="Bowers A."/>
        </authorList>
    </citation>
    <scope>NUCLEOTIDE SEQUENCE [LARGE SCALE GENOMIC DNA]</scope>
    <source>
        <strain evidence="12 13">AFS092012</strain>
    </source>
</reference>
<dbReference type="SUPFAM" id="SSF47090">
    <property type="entry name" value="PGBD-like"/>
    <property type="match status" value="1"/>
</dbReference>